<dbReference type="AlphaFoldDB" id="A0A8J4XAL3"/>
<sequence length="63" mass="7089">MRADARLFPGLITSSACRITGWCSAPLHSPARCSDLGNPIPNTQRVLVTPRESARERKWRERV</sequence>
<dbReference type="Proteomes" id="UP000727407">
    <property type="component" value="Unassembled WGS sequence"/>
</dbReference>
<keyword evidence="2" id="KW-1185">Reference proteome</keyword>
<protein>
    <submittedName>
        <fullName evidence="1">tRNA 5-methylaminomethyl-2-thiouridine biosynthesis bifunctional protein MnmC</fullName>
    </submittedName>
</protein>
<dbReference type="EMBL" id="QNUK01000628">
    <property type="protein sequence ID" value="KAF5890985.1"/>
    <property type="molecule type" value="Genomic_DNA"/>
</dbReference>
<comment type="caution">
    <text evidence="1">The sequence shown here is derived from an EMBL/GenBank/DDBJ whole genome shotgun (WGS) entry which is preliminary data.</text>
</comment>
<accession>A0A8J4XAL3</accession>
<proteinExistence type="predicted"/>
<organism evidence="1 2">
    <name type="scientific">Clarias magur</name>
    <name type="common">Asian catfish</name>
    <name type="synonym">Macropteronotus magur</name>
    <dbReference type="NCBI Taxonomy" id="1594786"/>
    <lineage>
        <taxon>Eukaryota</taxon>
        <taxon>Metazoa</taxon>
        <taxon>Chordata</taxon>
        <taxon>Craniata</taxon>
        <taxon>Vertebrata</taxon>
        <taxon>Euteleostomi</taxon>
        <taxon>Actinopterygii</taxon>
        <taxon>Neopterygii</taxon>
        <taxon>Teleostei</taxon>
        <taxon>Ostariophysi</taxon>
        <taxon>Siluriformes</taxon>
        <taxon>Clariidae</taxon>
        <taxon>Clarias</taxon>
    </lineage>
</organism>
<reference evidence="1" key="1">
    <citation type="submission" date="2020-07" db="EMBL/GenBank/DDBJ databases">
        <title>Clarias magur genome sequencing, assembly and annotation.</title>
        <authorList>
            <person name="Kushwaha B."/>
            <person name="Kumar R."/>
            <person name="Das P."/>
            <person name="Joshi C.G."/>
            <person name="Kumar D."/>
            <person name="Nagpure N.S."/>
            <person name="Pandey M."/>
            <person name="Agarwal S."/>
            <person name="Srivastava S."/>
            <person name="Singh M."/>
            <person name="Sahoo L."/>
            <person name="Jayasankar P."/>
            <person name="Meher P.K."/>
            <person name="Koringa P.G."/>
            <person name="Iquebal M.A."/>
            <person name="Das S.P."/>
            <person name="Bit A."/>
            <person name="Patnaik S."/>
            <person name="Patel N."/>
            <person name="Shah T.M."/>
            <person name="Hinsu A."/>
            <person name="Jena J.K."/>
        </authorList>
    </citation>
    <scope>NUCLEOTIDE SEQUENCE</scope>
    <source>
        <strain evidence="1">CIFAMagur01</strain>
        <tissue evidence="1">Testis</tissue>
    </source>
</reference>
<name>A0A8J4XAL3_CLAMG</name>
<gene>
    <name evidence="1" type="primary">mnmC</name>
    <name evidence="1" type="ORF">DAT39_019315</name>
</gene>
<evidence type="ECO:0000313" key="1">
    <source>
        <dbReference type="EMBL" id="KAF5890985.1"/>
    </source>
</evidence>
<evidence type="ECO:0000313" key="2">
    <source>
        <dbReference type="Proteomes" id="UP000727407"/>
    </source>
</evidence>
<dbReference type="PROSITE" id="PS51257">
    <property type="entry name" value="PROKAR_LIPOPROTEIN"/>
    <property type="match status" value="1"/>
</dbReference>